<organism evidence="7 8">
    <name type="scientific">Rhodoferax ferrireducens</name>
    <dbReference type="NCBI Taxonomy" id="192843"/>
    <lineage>
        <taxon>Bacteria</taxon>
        <taxon>Pseudomonadati</taxon>
        <taxon>Pseudomonadota</taxon>
        <taxon>Betaproteobacteria</taxon>
        <taxon>Burkholderiales</taxon>
        <taxon>Comamonadaceae</taxon>
        <taxon>Rhodoferax</taxon>
    </lineage>
</organism>
<accession>A0ABU2C8I7</accession>
<dbReference type="Proteomes" id="UP001180487">
    <property type="component" value="Unassembled WGS sequence"/>
</dbReference>
<name>A0ABU2C8I7_9BURK</name>
<comment type="similarity">
    <text evidence="2 5">Belongs to the Ap4A hydrolase family.</text>
</comment>
<dbReference type="Pfam" id="PF00149">
    <property type="entry name" value="Metallophos"/>
    <property type="match status" value="1"/>
</dbReference>
<dbReference type="PANTHER" id="PTHR40942:SF4">
    <property type="entry name" value="CYTOCHROME C5"/>
    <property type="match status" value="1"/>
</dbReference>
<dbReference type="RefSeq" id="WP_310373229.1">
    <property type="nucleotide sequence ID" value="NZ_JAVDXT010000002.1"/>
</dbReference>
<feature type="domain" description="Calcineurin-like phosphoesterase" evidence="6">
    <location>
        <begin position="3"/>
        <end position="124"/>
    </location>
</feature>
<evidence type="ECO:0000256" key="3">
    <source>
        <dbReference type="ARBA" id="ARBA00022801"/>
    </source>
</evidence>
<keyword evidence="8" id="KW-1185">Reference proteome</keyword>
<sequence length="281" mass="30858">MALYLIGDLQGCDGALQRLLDKLDFSPSRDTLYQLGDLVNRGPASVEVLRRLMGYGDAARCLLGNHDLHLLAAAYGIRPTHRLDTLQGILQAPDRAALLDWLRHQSMAMRETLEGQDILMVHAGVLPNWNAAQTMALAAEVEAVLRGPDLVEFLGQMYGNTPTQWDNALQGMDRLRVIVNALTRLRFCTQDGHMEFDSKEGAGARPAGYMPWFEVPGRLTTTTTVAFGHWSTLGWLGRSDLLSLDTGCVWGGSLSALKIQAAPAHNELIQVRCEQAQQPGN</sequence>
<evidence type="ECO:0000256" key="4">
    <source>
        <dbReference type="ARBA" id="ARBA00049417"/>
    </source>
</evidence>
<dbReference type="PIRSF" id="PIRSF000903">
    <property type="entry name" value="B5n-ttraPtase_sm"/>
    <property type="match status" value="1"/>
</dbReference>
<evidence type="ECO:0000256" key="5">
    <source>
        <dbReference type="HAMAP-Rule" id="MF_00199"/>
    </source>
</evidence>
<dbReference type="EMBL" id="JAVDXT010000002">
    <property type="protein sequence ID" value="MDR7377599.1"/>
    <property type="molecule type" value="Genomic_DNA"/>
</dbReference>
<evidence type="ECO:0000313" key="7">
    <source>
        <dbReference type="EMBL" id="MDR7377599.1"/>
    </source>
</evidence>
<gene>
    <name evidence="5" type="primary">apaH</name>
    <name evidence="7" type="ORF">J2X19_002278</name>
</gene>
<dbReference type="NCBIfam" id="TIGR00668">
    <property type="entry name" value="apaH"/>
    <property type="match status" value="1"/>
</dbReference>
<dbReference type="CDD" id="cd07422">
    <property type="entry name" value="MPP_ApaH"/>
    <property type="match status" value="1"/>
</dbReference>
<dbReference type="NCBIfam" id="NF001204">
    <property type="entry name" value="PRK00166.1"/>
    <property type="match status" value="1"/>
</dbReference>
<comment type="function">
    <text evidence="1 5">Hydrolyzes diadenosine 5',5'''-P1,P4-tetraphosphate to yield ADP.</text>
</comment>
<dbReference type="Gene3D" id="3.60.21.10">
    <property type="match status" value="1"/>
</dbReference>
<dbReference type="SUPFAM" id="SSF56300">
    <property type="entry name" value="Metallo-dependent phosphatases"/>
    <property type="match status" value="1"/>
</dbReference>
<keyword evidence="3 5" id="KW-0378">Hydrolase</keyword>
<evidence type="ECO:0000256" key="1">
    <source>
        <dbReference type="ARBA" id="ARBA00003413"/>
    </source>
</evidence>
<comment type="catalytic activity">
    <reaction evidence="4 5">
        <text>P(1),P(4)-bis(5'-adenosyl) tetraphosphate + H2O = 2 ADP + 2 H(+)</text>
        <dbReference type="Rhea" id="RHEA:24252"/>
        <dbReference type="ChEBI" id="CHEBI:15377"/>
        <dbReference type="ChEBI" id="CHEBI:15378"/>
        <dbReference type="ChEBI" id="CHEBI:58141"/>
        <dbReference type="ChEBI" id="CHEBI:456216"/>
        <dbReference type="EC" id="3.6.1.41"/>
    </reaction>
</comment>
<reference evidence="7 8" key="1">
    <citation type="submission" date="2023-07" db="EMBL/GenBank/DDBJ databases">
        <title>Sorghum-associated microbial communities from plants grown in Nebraska, USA.</title>
        <authorList>
            <person name="Schachtman D."/>
        </authorList>
    </citation>
    <scope>NUCLEOTIDE SEQUENCE [LARGE SCALE GENOMIC DNA]</scope>
    <source>
        <strain evidence="7 8">BE313</strain>
    </source>
</reference>
<evidence type="ECO:0000259" key="6">
    <source>
        <dbReference type="Pfam" id="PF00149"/>
    </source>
</evidence>
<dbReference type="HAMAP" id="MF_00199">
    <property type="entry name" value="ApaH"/>
    <property type="match status" value="1"/>
</dbReference>
<dbReference type="GO" id="GO:0008803">
    <property type="term" value="F:bis(5'-nucleosyl)-tetraphosphatase (symmetrical) activity"/>
    <property type="evidence" value="ECO:0007669"/>
    <property type="project" value="UniProtKB-EC"/>
</dbReference>
<dbReference type="InterPro" id="IPR004843">
    <property type="entry name" value="Calcineurin-like_PHP"/>
</dbReference>
<evidence type="ECO:0000256" key="2">
    <source>
        <dbReference type="ARBA" id="ARBA00005419"/>
    </source>
</evidence>
<dbReference type="EC" id="3.6.1.41" evidence="5"/>
<protein>
    <recommendedName>
        <fullName evidence="5">Bis(5'-nucleosyl)-tetraphosphatase, symmetrical</fullName>
        <ecNumber evidence="5">3.6.1.41</ecNumber>
    </recommendedName>
    <alternativeName>
        <fullName evidence="5">Ap4A hydrolase</fullName>
    </alternativeName>
    <alternativeName>
        <fullName evidence="5">Diadenosine 5',5'''-P1,P4-tetraphosphate pyrophosphohydrolase</fullName>
    </alternativeName>
    <alternativeName>
        <fullName evidence="5">Diadenosine tetraphosphatase</fullName>
    </alternativeName>
</protein>
<proteinExistence type="inferred from homology"/>
<comment type="caution">
    <text evidence="7">The sequence shown here is derived from an EMBL/GenBank/DDBJ whole genome shotgun (WGS) entry which is preliminary data.</text>
</comment>
<dbReference type="PANTHER" id="PTHR40942">
    <property type="match status" value="1"/>
</dbReference>
<evidence type="ECO:0000313" key="8">
    <source>
        <dbReference type="Proteomes" id="UP001180487"/>
    </source>
</evidence>
<dbReference type="InterPro" id="IPR029052">
    <property type="entry name" value="Metallo-depent_PP-like"/>
</dbReference>
<dbReference type="InterPro" id="IPR004617">
    <property type="entry name" value="ApaH"/>
</dbReference>